<dbReference type="GeneID" id="10323939"/>
<keyword evidence="3" id="KW-1185">Reference proteome</keyword>
<sequence length="79" mass="8857">MSHSRGLIHTLLVLLLVVSLLWLKQYRWSITLTFDSSLNRVIALALLGAVLTSVGNSSTVYYINNSTNENKTNHIKIET</sequence>
<keyword evidence="1" id="KW-1133">Transmembrane helix</keyword>
<accession>F1BA32</accession>
<name>F1BA32_9TOMB</name>
<reference evidence="2 3" key="1">
    <citation type="journal article" date="2011" name="Virus Res.">
        <title>Detection of members of the Tombusviridae in the Tallgrass Prairie Preserve, Osage County, Oklahoma, USA.</title>
        <authorList>
            <person name="Scheets K."/>
            <person name="Blinkova O."/>
            <person name="Melcher U."/>
            <person name="Palmer M.W."/>
            <person name="Wiley G.B."/>
            <person name="Ding T."/>
            <person name="Roe B.A."/>
        </authorList>
    </citation>
    <scope>NUCLEOTIDE SEQUENCE [LARGE SCALE GENOMIC DNA]</scope>
    <source>
        <strain evidence="2">06TGP01091</strain>
    </source>
</reference>
<feature type="transmembrane region" description="Helical" evidence="1">
    <location>
        <begin position="44"/>
        <end position="63"/>
    </location>
</feature>
<reference evidence="2 3" key="2">
    <citation type="journal article" date="2015" name="Arch. Virol.">
        <title>Ratification vote on taxonomic proposals to the International Committee on Taxonomy of Viruses (2015).</title>
        <authorList>
            <person name="Adams M.J."/>
            <person name="Lefkowitz E.J."/>
            <person name="King A.M."/>
            <person name="Bamford D.H."/>
            <person name="Breitbart M."/>
            <person name="Davison A.J."/>
            <person name="Ghabrial S.A."/>
            <person name="Gorbalenya A.E."/>
            <person name="Knowles N.J."/>
            <person name="Krell P."/>
            <person name="Lavigne R."/>
            <person name="Prangishvili D."/>
            <person name="Sanfacon H."/>
            <person name="Siddell S.G."/>
            <person name="Simmonds P."/>
            <person name="Carstens E.B."/>
        </authorList>
    </citation>
    <scope>NUCLEOTIDE SEQUENCE [LARGE SCALE GENOMIC DNA]</scope>
    <source>
        <strain evidence="2">06TGP01091</strain>
    </source>
</reference>
<keyword evidence="1" id="KW-0812">Transmembrane</keyword>
<dbReference type="RefSeq" id="YP_004300266.1">
    <property type="nucleotide sequence ID" value="NC_015227.2"/>
</dbReference>
<dbReference type="EMBL" id="HM640935">
    <property type="protein sequence ID" value="ADY69095.1"/>
    <property type="molecule type" value="Genomic_RNA"/>
</dbReference>
<feature type="transmembrane region" description="Helical" evidence="1">
    <location>
        <begin position="6"/>
        <end position="23"/>
    </location>
</feature>
<dbReference type="KEGG" id="vg:10323939"/>
<evidence type="ECO:0000313" key="3">
    <source>
        <dbReference type="Proteomes" id="UP000202159"/>
    </source>
</evidence>
<proteinExistence type="predicted"/>
<evidence type="ECO:0000256" key="1">
    <source>
        <dbReference type="SAM" id="Phobius"/>
    </source>
</evidence>
<protein>
    <submittedName>
        <fullName evidence="2">Movement protein 2</fullName>
    </submittedName>
</protein>
<evidence type="ECO:0000313" key="2">
    <source>
        <dbReference type="EMBL" id="ADY69095.1"/>
    </source>
</evidence>
<organism evidence="2 3">
    <name type="scientific">Trailing lespedeza virus 1</name>
    <dbReference type="NCBI Taxonomy" id="944580"/>
    <lineage>
        <taxon>Viruses</taxon>
        <taxon>Riboviria</taxon>
        <taxon>Orthornavirae</taxon>
        <taxon>Kitrinoviricota</taxon>
        <taxon>Tolucaviricetes</taxon>
        <taxon>Tolivirales</taxon>
        <taxon>Tombusviridae</taxon>
        <taxon>Procedovirinae</taxon>
        <taxon>Tralespevirus</taxon>
        <taxon>Tralespevirus lespedezae</taxon>
    </lineage>
</organism>
<dbReference type="Proteomes" id="UP000202159">
    <property type="component" value="Segment"/>
</dbReference>
<keyword evidence="1" id="KW-0472">Membrane</keyword>